<organism evidence="4 5">
    <name type="scientific">Clostridium sporogenes</name>
    <dbReference type="NCBI Taxonomy" id="1509"/>
    <lineage>
        <taxon>Bacteria</taxon>
        <taxon>Bacillati</taxon>
        <taxon>Bacillota</taxon>
        <taxon>Clostridia</taxon>
        <taxon>Eubacteriales</taxon>
        <taxon>Clostridiaceae</taxon>
        <taxon>Clostridium</taxon>
    </lineage>
</organism>
<dbReference type="AlphaFoldDB" id="A0A1L3NIM9"/>
<keyword evidence="1 4" id="KW-0808">Transferase</keyword>
<dbReference type="CDD" id="cd04301">
    <property type="entry name" value="NAT_SF"/>
    <property type="match status" value="1"/>
</dbReference>
<evidence type="ECO:0000313" key="4">
    <source>
        <dbReference type="EMBL" id="APH15995.1"/>
    </source>
</evidence>
<dbReference type="SUPFAM" id="SSF55729">
    <property type="entry name" value="Acyl-CoA N-acyltransferases (Nat)"/>
    <property type="match status" value="1"/>
</dbReference>
<evidence type="ECO:0000256" key="1">
    <source>
        <dbReference type="ARBA" id="ARBA00022679"/>
    </source>
</evidence>
<dbReference type="InterPro" id="IPR016181">
    <property type="entry name" value="Acyl_CoA_acyltransferase"/>
</dbReference>
<reference evidence="4 5" key="1">
    <citation type="submission" date="2015-11" db="EMBL/GenBank/DDBJ databases">
        <authorList>
            <person name="Hill K.K."/>
            <person name="Shirey T.B."/>
            <person name="Raphael B."/>
            <person name="Daligault H.E."/>
            <person name="Davenport K.W."/>
            <person name="Bruce D.C."/>
            <person name="Foley B.T."/>
            <person name="Johnson S.L."/>
        </authorList>
    </citation>
    <scope>NUCLEOTIDE SEQUENCE [LARGE SCALE GENOMIC DNA]</scope>
    <source>
        <strain evidence="4 5">CDC_1632</strain>
    </source>
</reference>
<sequence>MDFGYEITIPMEEEAEYIGNMLLEFNLQSKPLSQEKPFISINRCIKDENGGIIGGILACLALWHILSIDTLWVKKEFRNQGVAKQLLSLVETEARDMGCHIVYLSTYDFQAKDFYLKNGYEIFGVLEDCPKEHKLYHSSKRL</sequence>
<feature type="domain" description="N-acetyltransferase" evidence="3">
    <location>
        <begin position="5"/>
        <end position="142"/>
    </location>
</feature>
<evidence type="ECO:0000256" key="2">
    <source>
        <dbReference type="ARBA" id="ARBA00023315"/>
    </source>
</evidence>
<proteinExistence type="predicted"/>
<protein>
    <submittedName>
        <fullName evidence="4">Acetyltransferase family protein</fullName>
    </submittedName>
</protein>
<dbReference type="Gene3D" id="3.40.630.30">
    <property type="match status" value="1"/>
</dbReference>
<dbReference type="Pfam" id="PF00583">
    <property type="entry name" value="Acetyltransf_1"/>
    <property type="match status" value="1"/>
</dbReference>
<dbReference type="PANTHER" id="PTHR43420">
    <property type="entry name" value="ACETYLTRANSFERASE"/>
    <property type="match status" value="1"/>
</dbReference>
<evidence type="ECO:0000259" key="3">
    <source>
        <dbReference type="PROSITE" id="PS51186"/>
    </source>
</evidence>
<dbReference type="GO" id="GO:0016747">
    <property type="term" value="F:acyltransferase activity, transferring groups other than amino-acyl groups"/>
    <property type="evidence" value="ECO:0007669"/>
    <property type="project" value="InterPro"/>
</dbReference>
<dbReference type="Proteomes" id="UP000182204">
    <property type="component" value="Chromosome"/>
</dbReference>
<keyword evidence="2" id="KW-0012">Acyltransferase</keyword>
<dbReference type="PROSITE" id="PS51186">
    <property type="entry name" value="GNAT"/>
    <property type="match status" value="1"/>
</dbReference>
<dbReference type="RefSeq" id="WP_072586972.1">
    <property type="nucleotide sequence ID" value="NZ_CP013243.1"/>
</dbReference>
<evidence type="ECO:0000313" key="5">
    <source>
        <dbReference type="Proteomes" id="UP000182204"/>
    </source>
</evidence>
<dbReference type="InterPro" id="IPR000182">
    <property type="entry name" value="GNAT_dom"/>
</dbReference>
<dbReference type="InterPro" id="IPR050680">
    <property type="entry name" value="YpeA/RimI_acetyltransf"/>
</dbReference>
<dbReference type="EMBL" id="CP013243">
    <property type="protein sequence ID" value="APH15995.1"/>
    <property type="molecule type" value="Genomic_DNA"/>
</dbReference>
<gene>
    <name evidence="4" type="ORF">NPD5_3759</name>
</gene>
<name>A0A1L3NIM9_CLOSG</name>
<accession>A0A1L3NIM9</accession>